<keyword evidence="2" id="KW-0456">Lyase</keyword>
<evidence type="ECO:0000259" key="1">
    <source>
        <dbReference type="Pfam" id="PF00425"/>
    </source>
</evidence>
<dbReference type="GO" id="GO:0046820">
    <property type="term" value="F:4-amino-4-deoxychorismate synthase activity"/>
    <property type="evidence" value="ECO:0007669"/>
    <property type="project" value="TreeGrafter"/>
</dbReference>
<dbReference type="PANTHER" id="PTHR11236">
    <property type="entry name" value="AMINOBENZOATE/ANTHRANILATE SYNTHASE"/>
    <property type="match status" value="1"/>
</dbReference>
<feature type="domain" description="Chorismate-utilising enzyme C-terminal" evidence="1">
    <location>
        <begin position="101"/>
        <end position="352"/>
    </location>
</feature>
<dbReference type="GO" id="GO:0009396">
    <property type="term" value="P:folic acid-containing compound biosynthetic process"/>
    <property type="evidence" value="ECO:0007669"/>
    <property type="project" value="InterPro"/>
</dbReference>
<dbReference type="Gene3D" id="3.60.120.10">
    <property type="entry name" value="Anthranilate synthase"/>
    <property type="match status" value="1"/>
</dbReference>
<dbReference type="NCBIfam" id="TIGR00553">
    <property type="entry name" value="pabB"/>
    <property type="match status" value="1"/>
</dbReference>
<gene>
    <name evidence="2" type="ORF">SAMN05192557_1145</name>
</gene>
<dbReference type="AlphaFoldDB" id="A0A662Z578"/>
<dbReference type="OrthoDB" id="9803598at2"/>
<dbReference type="InterPro" id="IPR005802">
    <property type="entry name" value="ADC_synth_comp_1"/>
</dbReference>
<evidence type="ECO:0000313" key="2">
    <source>
        <dbReference type="EMBL" id="SEW00003.1"/>
    </source>
</evidence>
<dbReference type="EMBL" id="FOIT01000003">
    <property type="protein sequence ID" value="SEW00003.1"/>
    <property type="molecule type" value="Genomic_DNA"/>
</dbReference>
<dbReference type="RefSeq" id="WP_091474727.1">
    <property type="nucleotide sequence ID" value="NZ_FOIT01000003.1"/>
</dbReference>
<dbReference type="InterPro" id="IPR001544">
    <property type="entry name" value="Aminotrans_IV"/>
</dbReference>
<dbReference type="InterPro" id="IPR005801">
    <property type="entry name" value="ADC_synthase"/>
</dbReference>
<evidence type="ECO:0000313" key="3">
    <source>
        <dbReference type="Proteomes" id="UP000243605"/>
    </source>
</evidence>
<dbReference type="InterPro" id="IPR019999">
    <property type="entry name" value="Anth_synth_I-like"/>
</dbReference>
<dbReference type="Proteomes" id="UP000243605">
    <property type="component" value="Unassembled WGS sequence"/>
</dbReference>
<dbReference type="PANTHER" id="PTHR11236:SF50">
    <property type="entry name" value="AMINODEOXYCHORISMATE SYNTHASE COMPONENT 1"/>
    <property type="match status" value="1"/>
</dbReference>
<dbReference type="Pfam" id="PF01063">
    <property type="entry name" value="Aminotran_4"/>
    <property type="match status" value="1"/>
</dbReference>
<dbReference type="InterPro" id="IPR036038">
    <property type="entry name" value="Aminotransferase-like"/>
</dbReference>
<dbReference type="InterPro" id="IPR015890">
    <property type="entry name" value="Chorismate_C"/>
</dbReference>
<accession>A0A662Z578</accession>
<dbReference type="SUPFAM" id="SSF56322">
    <property type="entry name" value="ADC synthase"/>
    <property type="match status" value="1"/>
</dbReference>
<organism evidence="2 3">
    <name type="scientific">Aliicoccus persicus</name>
    <dbReference type="NCBI Taxonomy" id="930138"/>
    <lineage>
        <taxon>Bacteria</taxon>
        <taxon>Bacillati</taxon>
        <taxon>Bacillota</taxon>
        <taxon>Bacilli</taxon>
        <taxon>Bacillales</taxon>
        <taxon>Staphylococcaceae</taxon>
        <taxon>Aliicoccus</taxon>
    </lineage>
</organism>
<dbReference type="Pfam" id="PF00425">
    <property type="entry name" value="Chorismate_bind"/>
    <property type="match status" value="1"/>
</dbReference>
<reference evidence="2 3" key="1">
    <citation type="submission" date="2016-10" db="EMBL/GenBank/DDBJ databases">
        <authorList>
            <person name="Varghese N."/>
            <person name="Submissions S."/>
        </authorList>
    </citation>
    <scope>NUCLEOTIDE SEQUENCE [LARGE SCALE GENOMIC DNA]</scope>
    <source>
        <strain evidence="2 3">IBRC-M10081</strain>
    </source>
</reference>
<sequence length="562" mass="64502">MRVHAKVKVKGLVSDFYFNHPIRVLTEEDCSLREALEIVETSLQAGYYVVPAITYESNQVLPKNESFIIGIFDCFADKETFGTEQGIYQLSPLEFDETREKIEADIEKVRDYIRDGHTYQVNYTTRLHGTFSGDAHTLFLQLMSKNNGDYAFYIEYENEKIISCSPELFFERDGDTIRTKPMKGTSQRYADEVRDEESYQFLKHSTKDRAENVMIVDLLRNDLSKIAQKGTVRCPELFTIEKYETVYQMTSTIEAELKTNASLNDVMQGLFPCGSITGAPKQSTMRIIESLESSPRQYYCGTIGLLLSPDNWVFNVPIRTLYIQGTDAVYGAGAGITYDSNPSDEYDEIVAKTSFLWNGYVQLIESMRVDAGAIPRLDLHIKRLKSSADALGYPFNDNNIALIDQYVKLHLSAGVYKLRALLDQSGTLALSHSELNEDKEMFSTIHHEPIDGVKEYINHKTTVRYHYELTGDNALNLYYNKNNELTEFNIGNIVIKESGQYYTPKHSSELLNGVMRQQLIHEQKLTERTYLLNEFIEKYRSGSIEVFMINSVREWTKVKFEI</sequence>
<name>A0A662Z578_9STAP</name>
<dbReference type="Gene3D" id="3.20.10.10">
    <property type="entry name" value="D-amino Acid Aminotransferase, subunit A, domain 2"/>
    <property type="match status" value="1"/>
</dbReference>
<dbReference type="PRINTS" id="PR00095">
    <property type="entry name" value="ANTSNTHASEI"/>
</dbReference>
<dbReference type="InterPro" id="IPR043131">
    <property type="entry name" value="BCAT-like_N"/>
</dbReference>
<dbReference type="Gene3D" id="3.30.470.10">
    <property type="match status" value="1"/>
</dbReference>
<proteinExistence type="predicted"/>
<dbReference type="GO" id="GO:0016829">
    <property type="term" value="F:lyase activity"/>
    <property type="evidence" value="ECO:0007669"/>
    <property type="project" value="UniProtKB-KW"/>
</dbReference>
<dbReference type="SUPFAM" id="SSF56752">
    <property type="entry name" value="D-aminoacid aminotransferase-like PLP-dependent enzymes"/>
    <property type="match status" value="1"/>
</dbReference>
<dbReference type="GO" id="GO:0000162">
    <property type="term" value="P:L-tryptophan biosynthetic process"/>
    <property type="evidence" value="ECO:0007669"/>
    <property type="project" value="TreeGrafter"/>
</dbReference>
<protein>
    <submittedName>
        <fullName evidence="2">Aminodeoxychorismate synthase, subunit I /aminodeoxychorismate lyase apoprotein</fullName>
    </submittedName>
</protein>
<dbReference type="InterPro" id="IPR043132">
    <property type="entry name" value="BCAT-like_C"/>
</dbReference>
<keyword evidence="3" id="KW-1185">Reference proteome</keyword>